<evidence type="ECO:0000256" key="4">
    <source>
        <dbReference type="ARBA" id="ARBA00022692"/>
    </source>
</evidence>
<keyword evidence="9" id="KW-0012">Acyltransferase</keyword>
<proteinExistence type="inferred from homology"/>
<evidence type="ECO:0000256" key="2">
    <source>
        <dbReference type="ARBA" id="ARBA00007400"/>
    </source>
</evidence>
<feature type="transmembrane region" description="Helical" evidence="7">
    <location>
        <begin position="215"/>
        <end position="236"/>
    </location>
</feature>
<keyword evidence="3" id="KW-1003">Cell membrane</keyword>
<reference evidence="10" key="1">
    <citation type="journal article" date="2019" name="Int. J. Syst. Evol. Microbiol.">
        <title>The Global Catalogue of Microorganisms (GCM) 10K type strain sequencing project: providing services to taxonomists for standard genome sequencing and annotation.</title>
        <authorList>
            <consortium name="The Broad Institute Genomics Platform"/>
            <consortium name="The Broad Institute Genome Sequencing Center for Infectious Disease"/>
            <person name="Wu L."/>
            <person name="Ma J."/>
        </authorList>
    </citation>
    <scope>NUCLEOTIDE SEQUENCE [LARGE SCALE GENOMIC DNA]</scope>
    <source>
        <strain evidence="10">CCM 8896</strain>
    </source>
</reference>
<keyword evidence="9" id="KW-0808">Transferase</keyword>
<keyword evidence="10" id="KW-1185">Reference proteome</keyword>
<feature type="transmembrane region" description="Helical" evidence="7">
    <location>
        <begin position="39"/>
        <end position="57"/>
    </location>
</feature>
<feature type="transmembrane region" description="Helical" evidence="7">
    <location>
        <begin position="321"/>
        <end position="339"/>
    </location>
</feature>
<evidence type="ECO:0000256" key="1">
    <source>
        <dbReference type="ARBA" id="ARBA00004651"/>
    </source>
</evidence>
<dbReference type="Proteomes" id="UP001597267">
    <property type="component" value="Unassembled WGS sequence"/>
</dbReference>
<comment type="similarity">
    <text evidence="2">Belongs to the acyltransferase 3 family.</text>
</comment>
<feature type="transmembrane region" description="Helical" evidence="7">
    <location>
        <begin position="256"/>
        <end position="275"/>
    </location>
</feature>
<feature type="transmembrane region" description="Helical" evidence="7">
    <location>
        <begin position="7"/>
        <end position="27"/>
    </location>
</feature>
<gene>
    <name evidence="9" type="ORF">ACFQ5M_03000</name>
</gene>
<keyword evidence="5 7" id="KW-1133">Transmembrane helix</keyword>
<comment type="subcellular location">
    <subcellularLocation>
        <location evidence="1">Cell membrane</location>
        <topology evidence="1">Multi-pass membrane protein</topology>
    </subcellularLocation>
</comment>
<comment type="caution">
    <text evidence="9">The sequence shown here is derived from an EMBL/GenBank/DDBJ whole genome shotgun (WGS) entry which is preliminary data.</text>
</comment>
<feature type="transmembrane region" description="Helical" evidence="7">
    <location>
        <begin position="287"/>
        <end position="306"/>
    </location>
</feature>
<evidence type="ECO:0000256" key="3">
    <source>
        <dbReference type="ARBA" id="ARBA00022475"/>
    </source>
</evidence>
<dbReference type="Pfam" id="PF01757">
    <property type="entry name" value="Acyl_transf_3"/>
    <property type="match status" value="1"/>
</dbReference>
<dbReference type="PANTHER" id="PTHR40074">
    <property type="entry name" value="O-ACETYLTRANSFERASE WECH"/>
    <property type="match status" value="1"/>
</dbReference>
<sequence>MTKERDYSLDFVRVVAALFVITVHVMANSTKTNDIAYNINLVASSGIFMFIILSGCTNSLRFQNQRRWPKQTQLFKSAFTKLLIPYLIWTLIYRTINGYLHQDVWWGLTDWPKLGMDILTGGAWYHLYFMVILIYLYLIYGLLYRWLKAYRLPTLLFFGLSPIAITYIVGLVKMPAALNNILYSSPLNWWGLPFILGILWALHFKLKIWGRNLKLLGLVTIVGGGYFYLYTITTGLFEHSQRIAVYNLMMYLREGYAFLSILFFYALGYILYQYLPFLKKPMQRLGSHVYTIYFCHPVIICITDQLQQTYSFFGSHETGPLLVKLGITIVGAVVLAYLIDGVKLGLKRLIQQPKLAIKTAQ</sequence>
<dbReference type="RefSeq" id="WP_164507039.1">
    <property type="nucleotide sequence ID" value="NZ_JBHTOP010000004.1"/>
</dbReference>
<keyword evidence="4 7" id="KW-0812">Transmembrane</keyword>
<dbReference type="PANTHER" id="PTHR40074:SF2">
    <property type="entry name" value="O-ACETYLTRANSFERASE WECH"/>
    <property type="match status" value="1"/>
</dbReference>
<feature type="transmembrane region" description="Helical" evidence="7">
    <location>
        <begin position="155"/>
        <end position="175"/>
    </location>
</feature>
<feature type="transmembrane region" description="Helical" evidence="7">
    <location>
        <begin position="187"/>
        <end position="203"/>
    </location>
</feature>
<evidence type="ECO:0000313" key="10">
    <source>
        <dbReference type="Proteomes" id="UP001597267"/>
    </source>
</evidence>
<dbReference type="GO" id="GO:0016746">
    <property type="term" value="F:acyltransferase activity"/>
    <property type="evidence" value="ECO:0007669"/>
    <property type="project" value="UniProtKB-KW"/>
</dbReference>
<feature type="transmembrane region" description="Helical" evidence="7">
    <location>
        <begin position="78"/>
        <end position="96"/>
    </location>
</feature>
<dbReference type="InterPro" id="IPR002656">
    <property type="entry name" value="Acyl_transf_3_dom"/>
</dbReference>
<evidence type="ECO:0000256" key="6">
    <source>
        <dbReference type="ARBA" id="ARBA00023136"/>
    </source>
</evidence>
<dbReference type="EMBL" id="JBHTOP010000004">
    <property type="protein sequence ID" value="MFD1671061.1"/>
    <property type="molecule type" value="Genomic_DNA"/>
</dbReference>
<keyword evidence="6 7" id="KW-0472">Membrane</keyword>
<evidence type="ECO:0000256" key="7">
    <source>
        <dbReference type="SAM" id="Phobius"/>
    </source>
</evidence>
<evidence type="ECO:0000256" key="5">
    <source>
        <dbReference type="ARBA" id="ARBA00022989"/>
    </source>
</evidence>
<evidence type="ECO:0000259" key="8">
    <source>
        <dbReference type="Pfam" id="PF01757"/>
    </source>
</evidence>
<organism evidence="9 10">
    <name type="scientific">Agrilactobacillus yilanensis</name>
    <dbReference type="NCBI Taxonomy" id="2485997"/>
    <lineage>
        <taxon>Bacteria</taxon>
        <taxon>Bacillati</taxon>
        <taxon>Bacillota</taxon>
        <taxon>Bacilli</taxon>
        <taxon>Lactobacillales</taxon>
        <taxon>Lactobacillaceae</taxon>
        <taxon>Agrilactobacillus</taxon>
    </lineage>
</organism>
<name>A0ABW4J5X7_9LACO</name>
<protein>
    <submittedName>
        <fullName evidence="9">Acyltransferase family protein</fullName>
    </submittedName>
</protein>
<feature type="domain" description="Acyltransferase 3" evidence="8">
    <location>
        <begin position="7"/>
        <end position="339"/>
    </location>
</feature>
<feature type="transmembrane region" description="Helical" evidence="7">
    <location>
        <begin position="123"/>
        <end position="143"/>
    </location>
</feature>
<accession>A0ABW4J5X7</accession>
<evidence type="ECO:0000313" key="9">
    <source>
        <dbReference type="EMBL" id="MFD1671061.1"/>
    </source>
</evidence>